<dbReference type="EMBL" id="AONC01000085">
    <property type="protein sequence ID" value="EXJ12634.1"/>
    <property type="molecule type" value="Genomic_DNA"/>
</dbReference>
<dbReference type="PROSITE" id="PS01124">
    <property type="entry name" value="HTH_ARAC_FAMILY_2"/>
    <property type="match status" value="1"/>
</dbReference>
<keyword evidence="1" id="KW-0805">Transcription regulation</keyword>
<evidence type="ECO:0000313" key="6">
    <source>
        <dbReference type="Proteomes" id="UP000019460"/>
    </source>
</evidence>
<dbReference type="GO" id="GO:0005829">
    <property type="term" value="C:cytosol"/>
    <property type="evidence" value="ECO:0007669"/>
    <property type="project" value="TreeGrafter"/>
</dbReference>
<dbReference type="eggNOG" id="COG2207">
    <property type="taxonomic scope" value="Bacteria"/>
</dbReference>
<dbReference type="SUPFAM" id="SSF46689">
    <property type="entry name" value="Homeodomain-like"/>
    <property type="match status" value="1"/>
</dbReference>
<dbReference type="STRING" id="1249627.D779_4052"/>
<dbReference type="PROSITE" id="PS00041">
    <property type="entry name" value="HTH_ARAC_FAMILY_1"/>
    <property type="match status" value="1"/>
</dbReference>
<keyword evidence="3" id="KW-0804">Transcription</keyword>
<keyword evidence="6" id="KW-1185">Reference proteome</keyword>
<name>W9UZX4_9GAMM</name>
<dbReference type="InterPro" id="IPR009057">
    <property type="entry name" value="Homeodomain-like_sf"/>
</dbReference>
<reference evidence="5 6" key="1">
    <citation type="submission" date="2012-11" db="EMBL/GenBank/DDBJ databases">
        <title>Genome assembly of Thiorhodococcus sp. AK35.</title>
        <authorList>
            <person name="Nupur N."/>
            <person name="Khatri I."/>
            <person name="Subramanian S."/>
            <person name="Pinnaka A."/>
        </authorList>
    </citation>
    <scope>NUCLEOTIDE SEQUENCE [LARGE SCALE GENOMIC DNA]</scope>
    <source>
        <strain evidence="5 6">AK35</strain>
    </source>
</reference>
<dbReference type="GO" id="GO:0000976">
    <property type="term" value="F:transcription cis-regulatory region binding"/>
    <property type="evidence" value="ECO:0007669"/>
    <property type="project" value="TreeGrafter"/>
</dbReference>
<dbReference type="PANTHER" id="PTHR47894:SF4">
    <property type="entry name" value="HTH-TYPE TRANSCRIPTIONAL REGULATOR GADX"/>
    <property type="match status" value="1"/>
</dbReference>
<dbReference type="AlphaFoldDB" id="W9UZX4"/>
<comment type="caution">
    <text evidence="5">The sequence shown here is derived from an EMBL/GenBank/DDBJ whole genome shotgun (WGS) entry which is preliminary data.</text>
</comment>
<feature type="domain" description="HTH araC/xylS-type" evidence="4">
    <location>
        <begin position="213"/>
        <end position="315"/>
    </location>
</feature>
<dbReference type="Gene3D" id="1.10.10.60">
    <property type="entry name" value="Homeodomain-like"/>
    <property type="match status" value="1"/>
</dbReference>
<proteinExistence type="predicted"/>
<gene>
    <name evidence="5" type="ORF">D779_4052</name>
</gene>
<dbReference type="InterPro" id="IPR032687">
    <property type="entry name" value="AraC-type_N"/>
</dbReference>
<dbReference type="SMART" id="SM00342">
    <property type="entry name" value="HTH_ARAC"/>
    <property type="match status" value="1"/>
</dbReference>
<dbReference type="Pfam" id="PF12833">
    <property type="entry name" value="HTH_18"/>
    <property type="match status" value="1"/>
</dbReference>
<dbReference type="InterPro" id="IPR020449">
    <property type="entry name" value="Tscrpt_reg_AraC-type_HTH"/>
</dbReference>
<evidence type="ECO:0000313" key="5">
    <source>
        <dbReference type="EMBL" id="EXJ12634.1"/>
    </source>
</evidence>
<dbReference type="PANTHER" id="PTHR47894">
    <property type="entry name" value="HTH-TYPE TRANSCRIPTIONAL REGULATOR GADX"/>
    <property type="match status" value="1"/>
</dbReference>
<dbReference type="GO" id="GO:0003700">
    <property type="term" value="F:DNA-binding transcription factor activity"/>
    <property type="evidence" value="ECO:0007669"/>
    <property type="project" value="InterPro"/>
</dbReference>
<accession>W9UZX4</accession>
<protein>
    <submittedName>
        <fullName evidence="5">Transcriptional regulator, AraC family</fullName>
    </submittedName>
</protein>
<dbReference type="Proteomes" id="UP000019460">
    <property type="component" value="Unassembled WGS sequence"/>
</dbReference>
<sequence length="319" mass="34959">MLSPWVDYLHIQGAPVDTLLERSGIRPEMLRHPNAALPLRKALHWIELACHSLGTEHIGLEIGGTTSNEDLGHYGRALSSALTLYDYINQGIALYGTVVVGQSFWLSGHGNQARINLGAPWEPGLGDYQTYLNSFAITIANIRRFAGPDWRPTEIGFGFDAREAPPVAEFFDSARVLHRPGQTYIEFPRELLGLSGFRGATSERPTSLERLPTDLAGLAELQIQSLLCGQTVPIDLVAESLGTSRRSLQRGLAAQGVSYSDLLSGVRIRRAAQWLEDTDKPVMEIALDLGYSDASNFTRAFRRQTGVSPKAFRDAAASV</sequence>
<evidence type="ECO:0000256" key="2">
    <source>
        <dbReference type="ARBA" id="ARBA00023125"/>
    </source>
</evidence>
<evidence type="ECO:0000259" key="4">
    <source>
        <dbReference type="PROSITE" id="PS01124"/>
    </source>
</evidence>
<dbReference type="InterPro" id="IPR018062">
    <property type="entry name" value="HTH_AraC-typ_CS"/>
</dbReference>
<dbReference type="RefSeq" id="WP_043757961.1">
    <property type="nucleotide sequence ID" value="NZ_AONC01000085.1"/>
</dbReference>
<dbReference type="InterPro" id="IPR018060">
    <property type="entry name" value="HTH_AraC"/>
</dbReference>
<evidence type="ECO:0000256" key="3">
    <source>
        <dbReference type="ARBA" id="ARBA00023163"/>
    </source>
</evidence>
<dbReference type="Pfam" id="PF12625">
    <property type="entry name" value="Arabinose_bd"/>
    <property type="match status" value="1"/>
</dbReference>
<dbReference type="PRINTS" id="PR00032">
    <property type="entry name" value="HTHARAC"/>
</dbReference>
<organism evidence="5 6">
    <name type="scientific">Imhoffiella purpurea</name>
    <dbReference type="NCBI Taxonomy" id="1249627"/>
    <lineage>
        <taxon>Bacteria</taxon>
        <taxon>Pseudomonadati</taxon>
        <taxon>Pseudomonadota</taxon>
        <taxon>Gammaproteobacteria</taxon>
        <taxon>Chromatiales</taxon>
        <taxon>Chromatiaceae</taxon>
        <taxon>Imhoffiella</taxon>
    </lineage>
</organism>
<evidence type="ECO:0000256" key="1">
    <source>
        <dbReference type="ARBA" id="ARBA00023015"/>
    </source>
</evidence>
<keyword evidence="2" id="KW-0238">DNA-binding</keyword>